<protein>
    <submittedName>
        <fullName evidence="1">Uncharacterized protein</fullName>
    </submittedName>
</protein>
<proteinExistence type="predicted"/>
<dbReference type="EMBL" id="CP023976">
    <property type="protein sequence ID" value="ATM24502.1"/>
    <property type="molecule type" value="Genomic_DNA"/>
</dbReference>
<keyword evidence="1" id="KW-0614">Plasmid</keyword>
<evidence type="ECO:0000313" key="2">
    <source>
        <dbReference type="Proteomes" id="UP000195880"/>
    </source>
</evidence>
<geneLocation type="plasmid" evidence="2">
    <name>pmdjk44.1</name>
</geneLocation>
<organism evidence="1 2">
    <name type="scientific">Streptomyces alboflavus</name>
    <dbReference type="NCBI Taxonomy" id="67267"/>
    <lineage>
        <taxon>Bacteria</taxon>
        <taxon>Bacillati</taxon>
        <taxon>Actinomycetota</taxon>
        <taxon>Actinomycetes</taxon>
        <taxon>Kitasatosporales</taxon>
        <taxon>Streptomycetaceae</taxon>
        <taxon>Streptomyces</taxon>
    </lineage>
</organism>
<sequence>MNGLYSLQARGAGASAPLLTGGSRLNTVLDKPALASLTGRLYVRRHLAPGTV</sequence>
<evidence type="ECO:0000313" key="1">
    <source>
        <dbReference type="EMBL" id="ATM24502.1"/>
    </source>
</evidence>
<gene>
    <name evidence="1" type="ORF">SMD44_p10003</name>
</gene>
<reference evidence="1 2" key="1">
    <citation type="submission" date="2017-10" db="EMBL/GenBank/DDBJ databases">
        <title>Streptomyces alboflavus Genome sequencing and assembly.</title>
        <authorList>
            <person name="Wang Y."/>
            <person name="Du B."/>
            <person name="Ding Y."/>
            <person name="Liu H."/>
            <person name="Hou Q."/>
            <person name="Liu K."/>
            <person name="Wang C."/>
            <person name="Yao L."/>
        </authorList>
    </citation>
    <scope>NUCLEOTIDE SEQUENCE [LARGE SCALE GENOMIC DNA]</scope>
    <source>
        <strain evidence="1 2">MDJK44</strain>
        <plasmid evidence="2">Plasmid pmdjk44.1</plasmid>
    </source>
</reference>
<name>A0A291W4M5_9ACTN</name>
<dbReference type="KEGG" id="salf:SMD44_p10003"/>
<accession>A0A291W4M5</accession>
<dbReference type="Proteomes" id="UP000195880">
    <property type="component" value="Plasmid pMDJK44.1"/>
</dbReference>
<keyword evidence="2" id="KW-1185">Reference proteome</keyword>
<dbReference type="AlphaFoldDB" id="A0A291W4M5"/>